<accession>A0A392VN56</accession>
<keyword evidence="2" id="KW-1185">Reference proteome</keyword>
<organism evidence="1 2">
    <name type="scientific">Trifolium medium</name>
    <dbReference type="NCBI Taxonomy" id="97028"/>
    <lineage>
        <taxon>Eukaryota</taxon>
        <taxon>Viridiplantae</taxon>
        <taxon>Streptophyta</taxon>
        <taxon>Embryophyta</taxon>
        <taxon>Tracheophyta</taxon>
        <taxon>Spermatophyta</taxon>
        <taxon>Magnoliopsida</taxon>
        <taxon>eudicotyledons</taxon>
        <taxon>Gunneridae</taxon>
        <taxon>Pentapetalae</taxon>
        <taxon>rosids</taxon>
        <taxon>fabids</taxon>
        <taxon>Fabales</taxon>
        <taxon>Fabaceae</taxon>
        <taxon>Papilionoideae</taxon>
        <taxon>50 kb inversion clade</taxon>
        <taxon>NPAAA clade</taxon>
        <taxon>Hologalegina</taxon>
        <taxon>IRL clade</taxon>
        <taxon>Trifolieae</taxon>
        <taxon>Trifolium</taxon>
    </lineage>
</organism>
<evidence type="ECO:0000313" key="2">
    <source>
        <dbReference type="Proteomes" id="UP000265520"/>
    </source>
</evidence>
<dbReference type="Proteomes" id="UP000265520">
    <property type="component" value="Unassembled WGS sequence"/>
</dbReference>
<feature type="non-terminal residue" evidence="1">
    <location>
        <position position="49"/>
    </location>
</feature>
<dbReference type="AlphaFoldDB" id="A0A392VN56"/>
<dbReference type="EMBL" id="LXQA011228712">
    <property type="protein sequence ID" value="MCI89824.1"/>
    <property type="molecule type" value="Genomic_DNA"/>
</dbReference>
<protein>
    <submittedName>
        <fullName evidence="1">Uncharacterized protein</fullName>
    </submittedName>
</protein>
<name>A0A392VN56_9FABA</name>
<evidence type="ECO:0000313" key="1">
    <source>
        <dbReference type="EMBL" id="MCI89824.1"/>
    </source>
</evidence>
<comment type="caution">
    <text evidence="1">The sequence shown here is derived from an EMBL/GenBank/DDBJ whole genome shotgun (WGS) entry which is preliminary data.</text>
</comment>
<sequence length="49" mass="5732">MMTMVGILQSLDKWRIRGQLALEMHHCFYETQFFVSQPLGRSTEVLSKS</sequence>
<reference evidence="1 2" key="1">
    <citation type="journal article" date="2018" name="Front. Plant Sci.">
        <title>Red Clover (Trifolium pratense) and Zigzag Clover (T. medium) - A Picture of Genomic Similarities and Differences.</title>
        <authorList>
            <person name="Dluhosova J."/>
            <person name="Istvanek J."/>
            <person name="Nedelnik J."/>
            <person name="Repkova J."/>
        </authorList>
    </citation>
    <scope>NUCLEOTIDE SEQUENCE [LARGE SCALE GENOMIC DNA]</scope>
    <source>
        <strain evidence="2">cv. 10/8</strain>
        <tissue evidence="1">Leaf</tissue>
    </source>
</reference>
<proteinExistence type="predicted"/>